<evidence type="ECO:0000256" key="1">
    <source>
        <dbReference type="SAM" id="MobiDB-lite"/>
    </source>
</evidence>
<feature type="region of interest" description="Disordered" evidence="1">
    <location>
        <begin position="54"/>
        <end position="99"/>
    </location>
</feature>
<reference evidence="3" key="1">
    <citation type="journal article" date="2014" name="Science">
        <title>Ancient hybridizations among the ancestral genomes of bread wheat.</title>
        <authorList>
            <consortium name="International Wheat Genome Sequencing Consortium,"/>
            <person name="Marcussen T."/>
            <person name="Sandve S.R."/>
            <person name="Heier L."/>
            <person name="Spannagl M."/>
            <person name="Pfeifer M."/>
            <person name="Jakobsen K.S."/>
            <person name="Wulff B.B."/>
            <person name="Steuernagel B."/>
            <person name="Mayer K.F."/>
            <person name="Olsen O.A."/>
        </authorList>
    </citation>
    <scope>NUCLEOTIDE SEQUENCE [LARGE SCALE GENOMIC DNA]</scope>
    <source>
        <strain evidence="3">cv. AL8/78</strain>
    </source>
</reference>
<dbReference type="AlphaFoldDB" id="A0A453QPW5"/>
<reference evidence="2" key="4">
    <citation type="submission" date="2019-03" db="UniProtKB">
        <authorList>
            <consortium name="EnsemblPlants"/>
        </authorList>
    </citation>
    <scope>IDENTIFICATION</scope>
</reference>
<reference evidence="2" key="5">
    <citation type="journal article" date="2021" name="G3 (Bethesda)">
        <title>Aegilops tauschii genome assembly Aet v5.0 features greater sequence contiguity and improved annotation.</title>
        <authorList>
            <person name="Wang L."/>
            <person name="Zhu T."/>
            <person name="Rodriguez J.C."/>
            <person name="Deal K.R."/>
            <person name="Dubcovsky J."/>
            <person name="McGuire P.E."/>
            <person name="Lux T."/>
            <person name="Spannagl M."/>
            <person name="Mayer K.F.X."/>
            <person name="Baldrich P."/>
            <person name="Meyers B.C."/>
            <person name="Huo N."/>
            <person name="Gu Y.Q."/>
            <person name="Zhou H."/>
            <person name="Devos K.M."/>
            <person name="Bennetzen J.L."/>
            <person name="Unver T."/>
            <person name="Budak H."/>
            <person name="Gulick P.J."/>
            <person name="Galiba G."/>
            <person name="Kalapos B."/>
            <person name="Nelson D.R."/>
            <person name="Li P."/>
            <person name="You F.M."/>
            <person name="Luo M.C."/>
            <person name="Dvorak J."/>
        </authorList>
    </citation>
    <scope>NUCLEOTIDE SEQUENCE [LARGE SCALE GENOMIC DNA]</scope>
    <source>
        <strain evidence="2">cv. AL8/78</strain>
    </source>
</reference>
<feature type="compositionally biased region" description="Low complexity" evidence="1">
    <location>
        <begin position="75"/>
        <end position="85"/>
    </location>
</feature>
<dbReference type="Gramene" id="AET7Gv20270400.1">
    <property type="protein sequence ID" value="AET7Gv20270400.1"/>
    <property type="gene ID" value="AET7Gv20270400"/>
</dbReference>
<sequence>KRVLLRLQITPRKPIYSEQTPQSTPTSRIISGINTSPKLGIVCRVRTHRVIASHAAEMGRPEHDGAASPFGFGTSPPLSGASSPSPLLPAPNHGTTRFGGRRRNAVVRLICSPFAAVFGTACSAGAAAHDVDRATRRPSLEELLRMEASSSDLLDVKQPKEPAEMVDTYDDDDDEDSWKQSAIVVFDLGKDGDKSRPIIDDEKIDAPLAVSEDPHGAITCPGDEKEPEEELDAGGGGGAMLSPKALVNVERLVVVLASLGARSRALKGSYGRLAAGRRVDDGKAELFYDRPIPLGRRCRVQHLEESPYL</sequence>
<name>A0A453QPW5_AEGTS</name>
<keyword evidence="3" id="KW-1185">Reference proteome</keyword>
<proteinExistence type="predicted"/>
<organism evidence="2 3">
    <name type="scientific">Aegilops tauschii subsp. strangulata</name>
    <name type="common">Goatgrass</name>
    <dbReference type="NCBI Taxonomy" id="200361"/>
    <lineage>
        <taxon>Eukaryota</taxon>
        <taxon>Viridiplantae</taxon>
        <taxon>Streptophyta</taxon>
        <taxon>Embryophyta</taxon>
        <taxon>Tracheophyta</taxon>
        <taxon>Spermatophyta</taxon>
        <taxon>Magnoliopsida</taxon>
        <taxon>Liliopsida</taxon>
        <taxon>Poales</taxon>
        <taxon>Poaceae</taxon>
        <taxon>BOP clade</taxon>
        <taxon>Pooideae</taxon>
        <taxon>Triticodae</taxon>
        <taxon>Triticeae</taxon>
        <taxon>Triticinae</taxon>
        <taxon>Aegilops</taxon>
    </lineage>
</organism>
<evidence type="ECO:0000313" key="3">
    <source>
        <dbReference type="Proteomes" id="UP000015105"/>
    </source>
</evidence>
<evidence type="ECO:0000313" key="2">
    <source>
        <dbReference type="EnsemblPlants" id="AET7Gv20270400.1"/>
    </source>
</evidence>
<dbReference type="Proteomes" id="UP000015105">
    <property type="component" value="Chromosome 7D"/>
</dbReference>
<reference evidence="3" key="2">
    <citation type="journal article" date="2017" name="Nat. Plants">
        <title>The Aegilops tauschii genome reveals multiple impacts of transposons.</title>
        <authorList>
            <person name="Zhao G."/>
            <person name="Zou C."/>
            <person name="Li K."/>
            <person name="Wang K."/>
            <person name="Li T."/>
            <person name="Gao L."/>
            <person name="Zhang X."/>
            <person name="Wang H."/>
            <person name="Yang Z."/>
            <person name="Liu X."/>
            <person name="Jiang W."/>
            <person name="Mao L."/>
            <person name="Kong X."/>
            <person name="Jiao Y."/>
            <person name="Jia J."/>
        </authorList>
    </citation>
    <scope>NUCLEOTIDE SEQUENCE [LARGE SCALE GENOMIC DNA]</scope>
    <source>
        <strain evidence="3">cv. AL8/78</strain>
    </source>
</reference>
<protein>
    <submittedName>
        <fullName evidence="2">Uncharacterized protein</fullName>
    </submittedName>
</protein>
<reference evidence="2" key="3">
    <citation type="journal article" date="2017" name="Nature">
        <title>Genome sequence of the progenitor of the wheat D genome Aegilops tauschii.</title>
        <authorList>
            <person name="Luo M.C."/>
            <person name="Gu Y.Q."/>
            <person name="Puiu D."/>
            <person name="Wang H."/>
            <person name="Twardziok S.O."/>
            <person name="Deal K.R."/>
            <person name="Huo N."/>
            <person name="Zhu T."/>
            <person name="Wang L."/>
            <person name="Wang Y."/>
            <person name="McGuire P.E."/>
            <person name="Liu S."/>
            <person name="Long H."/>
            <person name="Ramasamy R.K."/>
            <person name="Rodriguez J.C."/>
            <person name="Van S.L."/>
            <person name="Yuan L."/>
            <person name="Wang Z."/>
            <person name="Xia Z."/>
            <person name="Xiao L."/>
            <person name="Anderson O.D."/>
            <person name="Ouyang S."/>
            <person name="Liang Y."/>
            <person name="Zimin A.V."/>
            <person name="Pertea G."/>
            <person name="Qi P."/>
            <person name="Bennetzen J.L."/>
            <person name="Dai X."/>
            <person name="Dawson M.W."/>
            <person name="Muller H.G."/>
            <person name="Kugler K."/>
            <person name="Rivarola-Duarte L."/>
            <person name="Spannagl M."/>
            <person name="Mayer K.F.X."/>
            <person name="Lu F.H."/>
            <person name="Bevan M.W."/>
            <person name="Leroy P."/>
            <person name="Li P."/>
            <person name="You F.M."/>
            <person name="Sun Q."/>
            <person name="Liu Z."/>
            <person name="Lyons E."/>
            <person name="Wicker T."/>
            <person name="Salzberg S.L."/>
            <person name="Devos K.M."/>
            <person name="Dvorak J."/>
        </authorList>
    </citation>
    <scope>NUCLEOTIDE SEQUENCE [LARGE SCALE GENOMIC DNA]</scope>
    <source>
        <strain evidence="2">cv. AL8/78</strain>
    </source>
</reference>
<dbReference type="EnsemblPlants" id="AET7Gv20270400.1">
    <property type="protein sequence ID" value="AET7Gv20270400.1"/>
    <property type="gene ID" value="AET7Gv20270400"/>
</dbReference>
<accession>A0A453QPW5</accession>